<evidence type="ECO:0000256" key="2">
    <source>
        <dbReference type="ARBA" id="ARBA00010488"/>
    </source>
</evidence>
<dbReference type="Gene3D" id="3.40.50.12580">
    <property type="match status" value="1"/>
</dbReference>
<reference evidence="7 8" key="1">
    <citation type="submission" date="2017-09" db="EMBL/GenBank/DDBJ databases">
        <title>Large-scale bioinformatics analysis of Bacillus genomes uncovers conserved roles of natural products in bacterial physiology.</title>
        <authorList>
            <consortium name="Agbiome Team Llc"/>
            <person name="Bleich R.M."/>
            <person name="Grubbs K.J."/>
            <person name="Santa Maria K.C."/>
            <person name="Allen S.E."/>
            <person name="Farag S."/>
            <person name="Shank E.A."/>
            <person name="Bowers A."/>
        </authorList>
    </citation>
    <scope>NUCLEOTIDE SEQUENCE [LARGE SCALE GENOMIC DNA]</scope>
    <source>
        <strain evidence="7 8">AFS010764</strain>
    </source>
</reference>
<dbReference type="SUPFAM" id="SSF53756">
    <property type="entry name" value="UDP-Glycosyltransferase/glycogen phosphorylase"/>
    <property type="match status" value="1"/>
</dbReference>
<gene>
    <name evidence="7" type="ORF">CN611_02950</name>
</gene>
<dbReference type="Gene3D" id="3.40.50.11820">
    <property type="match status" value="1"/>
</dbReference>
<organism evidence="7 8">
    <name type="scientific">Bacillus wiedmannii</name>
    <dbReference type="NCBI Taxonomy" id="1890302"/>
    <lineage>
        <taxon>Bacteria</taxon>
        <taxon>Bacillati</taxon>
        <taxon>Bacillota</taxon>
        <taxon>Bacilli</taxon>
        <taxon>Bacillales</taxon>
        <taxon>Bacillaceae</taxon>
        <taxon>Bacillus</taxon>
        <taxon>Bacillus cereus group</taxon>
    </lineage>
</organism>
<evidence type="ECO:0000313" key="8">
    <source>
        <dbReference type="Proteomes" id="UP000220621"/>
    </source>
</evidence>
<name>A0A2B5XDI9_9BACI</name>
<evidence type="ECO:0000256" key="1">
    <source>
        <dbReference type="ARBA" id="ARBA00004202"/>
    </source>
</evidence>
<dbReference type="EMBL" id="NUDL01000009">
    <property type="protein sequence ID" value="PEM59030.1"/>
    <property type="molecule type" value="Genomic_DNA"/>
</dbReference>
<accession>A0A2B5XDI9</accession>
<dbReference type="Pfam" id="PF04464">
    <property type="entry name" value="Glyphos_transf"/>
    <property type="match status" value="1"/>
</dbReference>
<dbReference type="AlphaFoldDB" id="A0A2B5XDI9"/>
<sequence>MLREIIVAIYLVVFKIIFSIANIAPLKNKVTFIMSYGENLIFIYEEMKKQNIDCEVVFLYKSTCKYEVKNYPDVKAVAFETKNIIQTIKAIYHLATSRYVIIDNYFGSLSAIRFKKGVECIQIWHAAGAFKKFGLLAPAFEKRSKYAQGRFLRVYNNFHKIVVGSDALAEIYKQAFGVKEENILKTGIPRTDLFFYENDQKVIINNLVSSNPSLTKKKVILYAPTFRDKELEDFDLGLNIDAMYEALKDEYIFIIKLHPAIRNNLKHKGTYKGFLYDYSLYPNINDLFLVTDILITDYSSVPFEFCLLNKPMIFFAYDLNKYAKKRGLIGDFVSNVPGPVVYSSTEIIKKIQTQSFNFRKIEQFNVQWSQYSNGNSSRDLVHYLFNDNNSKL</sequence>
<evidence type="ECO:0000256" key="3">
    <source>
        <dbReference type="ARBA" id="ARBA00022475"/>
    </source>
</evidence>
<evidence type="ECO:0000256" key="6">
    <source>
        <dbReference type="ARBA" id="ARBA00023136"/>
    </source>
</evidence>
<evidence type="ECO:0000256" key="4">
    <source>
        <dbReference type="ARBA" id="ARBA00022679"/>
    </source>
</evidence>
<keyword evidence="4 7" id="KW-0808">Transferase</keyword>
<comment type="caution">
    <text evidence="7">The sequence shown here is derived from an EMBL/GenBank/DDBJ whole genome shotgun (WGS) entry which is preliminary data.</text>
</comment>
<dbReference type="InterPro" id="IPR043148">
    <property type="entry name" value="TagF_C"/>
</dbReference>
<dbReference type="PANTHER" id="PTHR37316:SF1">
    <property type="entry name" value="TEICHOIC ACID GLYCEROL-PHOSPHATE PRIMASE"/>
    <property type="match status" value="1"/>
</dbReference>
<dbReference type="GO" id="GO:0005886">
    <property type="term" value="C:plasma membrane"/>
    <property type="evidence" value="ECO:0007669"/>
    <property type="project" value="UniProtKB-SubCell"/>
</dbReference>
<comment type="subcellular location">
    <subcellularLocation>
        <location evidence="1">Cell membrane</location>
        <topology evidence="1">Peripheral membrane protein</topology>
    </subcellularLocation>
</comment>
<protein>
    <submittedName>
        <fullName evidence="7">CDP-glycerol--glycerophosphate glycerophosphotransferase</fullName>
    </submittedName>
</protein>
<dbReference type="GO" id="GO:0019350">
    <property type="term" value="P:teichoic acid biosynthetic process"/>
    <property type="evidence" value="ECO:0007669"/>
    <property type="project" value="UniProtKB-KW"/>
</dbReference>
<dbReference type="InterPro" id="IPR051612">
    <property type="entry name" value="Teichoic_Acid_Biosynth"/>
</dbReference>
<dbReference type="PANTHER" id="PTHR37316">
    <property type="entry name" value="TEICHOIC ACID GLYCEROL-PHOSPHATE PRIMASE"/>
    <property type="match status" value="1"/>
</dbReference>
<dbReference type="RefSeq" id="WP_098101685.1">
    <property type="nucleotide sequence ID" value="NZ_NUDL01000009.1"/>
</dbReference>
<dbReference type="InterPro" id="IPR043149">
    <property type="entry name" value="TagF_N"/>
</dbReference>
<dbReference type="Proteomes" id="UP000220621">
    <property type="component" value="Unassembled WGS sequence"/>
</dbReference>
<dbReference type="GO" id="GO:0047355">
    <property type="term" value="F:CDP-glycerol glycerophosphotransferase activity"/>
    <property type="evidence" value="ECO:0007669"/>
    <property type="project" value="InterPro"/>
</dbReference>
<comment type="similarity">
    <text evidence="2">Belongs to the CDP-glycerol glycerophosphotransferase family.</text>
</comment>
<proteinExistence type="inferred from homology"/>
<keyword evidence="6" id="KW-0472">Membrane</keyword>
<evidence type="ECO:0000256" key="5">
    <source>
        <dbReference type="ARBA" id="ARBA00022944"/>
    </source>
</evidence>
<keyword evidence="3" id="KW-1003">Cell membrane</keyword>
<keyword evidence="5" id="KW-0777">Teichoic acid biosynthesis</keyword>
<evidence type="ECO:0000313" key="7">
    <source>
        <dbReference type="EMBL" id="PEM59030.1"/>
    </source>
</evidence>
<dbReference type="InterPro" id="IPR007554">
    <property type="entry name" value="Glycerophosphate_synth"/>
</dbReference>